<keyword evidence="4 7" id="KW-0812">Transmembrane</keyword>
<dbReference type="PANTHER" id="PTHR43163">
    <property type="entry name" value="DIPEPTIDE TRANSPORT SYSTEM PERMEASE PROTEIN DPPB-RELATED"/>
    <property type="match status" value="1"/>
</dbReference>
<organism evidence="9">
    <name type="scientific">marine sediment metagenome</name>
    <dbReference type="NCBI Taxonomy" id="412755"/>
    <lineage>
        <taxon>unclassified sequences</taxon>
        <taxon>metagenomes</taxon>
        <taxon>ecological metagenomes</taxon>
    </lineage>
</organism>
<evidence type="ECO:0000256" key="3">
    <source>
        <dbReference type="ARBA" id="ARBA00022475"/>
    </source>
</evidence>
<dbReference type="SUPFAM" id="SSF161098">
    <property type="entry name" value="MetI-like"/>
    <property type="match status" value="1"/>
</dbReference>
<sequence length="174" mass="20073">MSLIRFILRRLLTIIPTLFVILVITFIMTRMLPGDPAMLRMHPRATYEDYLREVARLGLDQPIYVQFLVFLGDIFSGNWGNSYILGRDYPIWLLINQKLSISLEIMAISMIIAIILGLKLGKVSAAHRNTKRDKLAKIFIYIFVSIPAFVIITYFMQLYVATPLQILPIFGYKT</sequence>
<feature type="non-terminal residue" evidence="9">
    <location>
        <position position="174"/>
    </location>
</feature>
<dbReference type="InterPro" id="IPR000515">
    <property type="entry name" value="MetI-like"/>
</dbReference>
<evidence type="ECO:0000256" key="5">
    <source>
        <dbReference type="ARBA" id="ARBA00022989"/>
    </source>
</evidence>
<evidence type="ECO:0000313" key="9">
    <source>
        <dbReference type="EMBL" id="GAG08305.1"/>
    </source>
</evidence>
<evidence type="ECO:0000256" key="1">
    <source>
        <dbReference type="ARBA" id="ARBA00004651"/>
    </source>
</evidence>
<dbReference type="InterPro" id="IPR035906">
    <property type="entry name" value="MetI-like_sf"/>
</dbReference>
<feature type="transmembrane region" description="Helical" evidence="7">
    <location>
        <begin position="138"/>
        <end position="160"/>
    </location>
</feature>
<dbReference type="PROSITE" id="PS50928">
    <property type="entry name" value="ABC_TM1"/>
    <property type="match status" value="1"/>
</dbReference>
<feature type="transmembrane region" description="Helical" evidence="7">
    <location>
        <begin position="99"/>
        <end position="118"/>
    </location>
</feature>
<accession>X0URG8</accession>
<keyword evidence="6 7" id="KW-0472">Membrane</keyword>
<keyword evidence="2" id="KW-0813">Transport</keyword>
<name>X0URG8_9ZZZZ</name>
<dbReference type="EMBL" id="BARS01027119">
    <property type="protein sequence ID" value="GAG08305.1"/>
    <property type="molecule type" value="Genomic_DNA"/>
</dbReference>
<comment type="subcellular location">
    <subcellularLocation>
        <location evidence="1">Cell membrane</location>
        <topology evidence="1">Multi-pass membrane protein</topology>
    </subcellularLocation>
</comment>
<evidence type="ECO:0000256" key="2">
    <source>
        <dbReference type="ARBA" id="ARBA00022448"/>
    </source>
</evidence>
<evidence type="ECO:0000256" key="4">
    <source>
        <dbReference type="ARBA" id="ARBA00022692"/>
    </source>
</evidence>
<feature type="domain" description="ABC transmembrane type-1" evidence="8">
    <location>
        <begin position="99"/>
        <end position="174"/>
    </location>
</feature>
<comment type="caution">
    <text evidence="9">The sequence shown here is derived from an EMBL/GenBank/DDBJ whole genome shotgun (WGS) entry which is preliminary data.</text>
</comment>
<dbReference type="GO" id="GO:0005886">
    <property type="term" value="C:plasma membrane"/>
    <property type="evidence" value="ECO:0007669"/>
    <property type="project" value="UniProtKB-SubCell"/>
</dbReference>
<dbReference type="AlphaFoldDB" id="X0URG8"/>
<feature type="transmembrane region" description="Helical" evidence="7">
    <location>
        <begin position="12"/>
        <end position="32"/>
    </location>
</feature>
<protein>
    <recommendedName>
        <fullName evidence="8">ABC transmembrane type-1 domain-containing protein</fullName>
    </recommendedName>
</protein>
<dbReference type="Gene3D" id="1.10.3720.10">
    <property type="entry name" value="MetI-like"/>
    <property type="match status" value="1"/>
</dbReference>
<gene>
    <name evidence="9" type="ORF">S01H1_42633</name>
</gene>
<evidence type="ECO:0000256" key="7">
    <source>
        <dbReference type="SAM" id="Phobius"/>
    </source>
</evidence>
<evidence type="ECO:0000259" key="8">
    <source>
        <dbReference type="PROSITE" id="PS50928"/>
    </source>
</evidence>
<reference evidence="9" key="1">
    <citation type="journal article" date="2014" name="Front. Microbiol.">
        <title>High frequency of phylogenetically diverse reductive dehalogenase-homologous genes in deep subseafloor sedimentary metagenomes.</title>
        <authorList>
            <person name="Kawai M."/>
            <person name="Futagami T."/>
            <person name="Toyoda A."/>
            <person name="Takaki Y."/>
            <person name="Nishi S."/>
            <person name="Hori S."/>
            <person name="Arai W."/>
            <person name="Tsubouchi T."/>
            <person name="Morono Y."/>
            <person name="Uchiyama I."/>
            <person name="Ito T."/>
            <person name="Fujiyama A."/>
            <person name="Inagaki F."/>
            <person name="Takami H."/>
        </authorList>
    </citation>
    <scope>NUCLEOTIDE SEQUENCE</scope>
    <source>
        <strain evidence="9">Expedition CK06-06</strain>
    </source>
</reference>
<dbReference type="GO" id="GO:0055085">
    <property type="term" value="P:transmembrane transport"/>
    <property type="evidence" value="ECO:0007669"/>
    <property type="project" value="InterPro"/>
</dbReference>
<dbReference type="InterPro" id="IPR045621">
    <property type="entry name" value="BPD_transp_1_N"/>
</dbReference>
<keyword evidence="5 7" id="KW-1133">Transmembrane helix</keyword>
<proteinExistence type="predicted"/>
<evidence type="ECO:0000256" key="6">
    <source>
        <dbReference type="ARBA" id="ARBA00023136"/>
    </source>
</evidence>
<dbReference type="PANTHER" id="PTHR43163:SF6">
    <property type="entry name" value="DIPEPTIDE TRANSPORT SYSTEM PERMEASE PROTEIN DPPB-RELATED"/>
    <property type="match status" value="1"/>
</dbReference>
<dbReference type="Pfam" id="PF19300">
    <property type="entry name" value="BPD_transp_1_N"/>
    <property type="match status" value="1"/>
</dbReference>
<keyword evidence="3" id="KW-1003">Cell membrane</keyword>